<reference evidence="7 8" key="1">
    <citation type="journal article" date="2020" name="G3 (Bethesda)">
        <title>Improved Reference Genome for Cyclotella cryptica CCMP332, a Model for Cell Wall Morphogenesis, Salinity Adaptation, and Lipid Production in Diatoms (Bacillariophyta).</title>
        <authorList>
            <person name="Roberts W.R."/>
            <person name="Downey K.M."/>
            <person name="Ruck E.C."/>
            <person name="Traller J.C."/>
            <person name="Alverson A.J."/>
        </authorList>
    </citation>
    <scope>NUCLEOTIDE SEQUENCE [LARGE SCALE GENOMIC DNA]</scope>
    <source>
        <strain evidence="7 8">CCMP332</strain>
    </source>
</reference>
<feature type="transmembrane region" description="Helical" evidence="5">
    <location>
        <begin position="48"/>
        <end position="68"/>
    </location>
</feature>
<feature type="domain" description="TLC" evidence="6">
    <location>
        <begin position="111"/>
        <end position="295"/>
    </location>
</feature>
<keyword evidence="3 5" id="KW-1133">Transmembrane helix</keyword>
<comment type="caution">
    <text evidence="7">The sequence shown here is derived from an EMBL/GenBank/DDBJ whole genome shotgun (WGS) entry which is preliminary data.</text>
</comment>
<keyword evidence="8" id="KW-1185">Reference proteome</keyword>
<evidence type="ECO:0000256" key="1">
    <source>
        <dbReference type="ARBA" id="ARBA00004141"/>
    </source>
</evidence>
<feature type="transmembrane region" description="Helical" evidence="5">
    <location>
        <begin position="271"/>
        <end position="290"/>
    </location>
</feature>
<evidence type="ECO:0000256" key="4">
    <source>
        <dbReference type="ARBA" id="ARBA00023136"/>
    </source>
</evidence>
<evidence type="ECO:0000313" key="8">
    <source>
        <dbReference type="Proteomes" id="UP001516023"/>
    </source>
</evidence>
<feature type="transmembrane region" description="Helical" evidence="5">
    <location>
        <begin position="230"/>
        <end position="251"/>
    </location>
</feature>
<dbReference type="AlphaFoldDB" id="A0ABD3PDM8"/>
<dbReference type="InterPro" id="IPR006634">
    <property type="entry name" value="TLC-dom"/>
</dbReference>
<dbReference type="Pfam" id="PF03798">
    <property type="entry name" value="TRAM_LAG1_CLN8"/>
    <property type="match status" value="1"/>
</dbReference>
<evidence type="ECO:0000256" key="3">
    <source>
        <dbReference type="ARBA" id="ARBA00022989"/>
    </source>
</evidence>
<evidence type="ECO:0000256" key="5">
    <source>
        <dbReference type="SAM" id="Phobius"/>
    </source>
</evidence>
<comment type="subcellular location">
    <subcellularLocation>
        <location evidence="1">Membrane</location>
        <topology evidence="1">Multi-pass membrane protein</topology>
    </subcellularLocation>
</comment>
<sequence length="311" mass="35053">MTSKHSSTTTSSSYNLLSIPYYDESLFAKIHEAPTFLPQHENEESIRGILYVTAVITVLHYLILLLMIKTNYQRDGSKATASSDETKEKEKQSLAAWKASYQSTNLLVNLTLGCLGIYYELSSQHTDRSITNKIIGYPTIRYFAIIQIGYQLWALPVGILKVGETPSMIVHHLAVMCVAGVSAFLSCGFRYFTPFFYGVIEISSVPLSVMNAFKHNPRWIERYPSVYSNVRLLFGVTFLIVRVVLWTPFYWDFITLAMMLLRSSEAGSTKVILALFNLSSIVLTMLQYFWASKIVSAMVKGGPKKNAKKGD</sequence>
<dbReference type="InterPro" id="IPR050846">
    <property type="entry name" value="TLCD"/>
</dbReference>
<dbReference type="Proteomes" id="UP001516023">
    <property type="component" value="Unassembled WGS sequence"/>
</dbReference>
<proteinExistence type="predicted"/>
<evidence type="ECO:0000256" key="2">
    <source>
        <dbReference type="ARBA" id="ARBA00022692"/>
    </source>
</evidence>
<keyword evidence="2 5" id="KW-0812">Transmembrane</keyword>
<organism evidence="7 8">
    <name type="scientific">Cyclotella cryptica</name>
    <dbReference type="NCBI Taxonomy" id="29204"/>
    <lineage>
        <taxon>Eukaryota</taxon>
        <taxon>Sar</taxon>
        <taxon>Stramenopiles</taxon>
        <taxon>Ochrophyta</taxon>
        <taxon>Bacillariophyta</taxon>
        <taxon>Coscinodiscophyceae</taxon>
        <taxon>Thalassiosirophycidae</taxon>
        <taxon>Stephanodiscales</taxon>
        <taxon>Stephanodiscaceae</taxon>
        <taxon>Cyclotella</taxon>
    </lineage>
</organism>
<evidence type="ECO:0000313" key="7">
    <source>
        <dbReference type="EMBL" id="KAL3786148.1"/>
    </source>
</evidence>
<dbReference type="EMBL" id="JABMIG020000201">
    <property type="protein sequence ID" value="KAL3786148.1"/>
    <property type="molecule type" value="Genomic_DNA"/>
</dbReference>
<dbReference type="PANTHER" id="PTHR13439">
    <property type="entry name" value="CT120 PROTEIN"/>
    <property type="match status" value="1"/>
</dbReference>
<evidence type="ECO:0000259" key="6">
    <source>
        <dbReference type="Pfam" id="PF03798"/>
    </source>
</evidence>
<feature type="transmembrane region" description="Helical" evidence="5">
    <location>
        <begin position="167"/>
        <end position="185"/>
    </location>
</feature>
<dbReference type="GO" id="GO:0016020">
    <property type="term" value="C:membrane"/>
    <property type="evidence" value="ECO:0007669"/>
    <property type="project" value="UniProtKB-SubCell"/>
</dbReference>
<keyword evidence="4 5" id="KW-0472">Membrane</keyword>
<accession>A0ABD3PDM8</accession>
<gene>
    <name evidence="7" type="ORF">HJC23_010722</name>
</gene>
<protein>
    <recommendedName>
        <fullName evidence="6">TLC domain-containing protein</fullName>
    </recommendedName>
</protein>
<feature type="transmembrane region" description="Helical" evidence="5">
    <location>
        <begin position="139"/>
        <end position="160"/>
    </location>
</feature>
<name>A0ABD3PDM8_9STRA</name>